<dbReference type="AlphaFoldDB" id="A0AAD9L6Q6"/>
<keyword evidence="1" id="KW-1133">Transmembrane helix</keyword>
<feature type="transmembrane region" description="Helical" evidence="1">
    <location>
        <begin position="126"/>
        <end position="144"/>
    </location>
</feature>
<keyword evidence="1" id="KW-0472">Membrane</keyword>
<name>A0AAD9L6Q6_PAPLA</name>
<sequence>MPFDEHSAQLRHHVVSVWIPTGPDKQLAQSGGWLGEVTILFSDLLGLWDIFALMTIFVIAWILIRTVAPVVSMPLGLMFDLSIPMQYQNHDSTSSMHEQHLAGYWPVFLIGTAMEIVGFVMLLPDMFTLVVCVKTTICLTLWLTHQADGTRVRPEAHQKD</sequence>
<evidence type="ECO:0000313" key="3">
    <source>
        <dbReference type="Proteomes" id="UP001182556"/>
    </source>
</evidence>
<keyword evidence="3" id="KW-1185">Reference proteome</keyword>
<evidence type="ECO:0000313" key="2">
    <source>
        <dbReference type="EMBL" id="KAK1925283.1"/>
    </source>
</evidence>
<keyword evidence="1" id="KW-0812">Transmembrane</keyword>
<dbReference type="Proteomes" id="UP001182556">
    <property type="component" value="Unassembled WGS sequence"/>
</dbReference>
<comment type="caution">
    <text evidence="2">The sequence shown here is derived from an EMBL/GenBank/DDBJ whole genome shotgun (WGS) entry which is preliminary data.</text>
</comment>
<protein>
    <submittedName>
        <fullName evidence="2">Uncharacterized protein</fullName>
    </submittedName>
</protein>
<evidence type="ECO:0000256" key="1">
    <source>
        <dbReference type="SAM" id="Phobius"/>
    </source>
</evidence>
<accession>A0AAD9L6Q6</accession>
<proteinExistence type="predicted"/>
<organism evidence="2 3">
    <name type="scientific">Papiliotrema laurentii</name>
    <name type="common">Cryptococcus laurentii</name>
    <dbReference type="NCBI Taxonomy" id="5418"/>
    <lineage>
        <taxon>Eukaryota</taxon>
        <taxon>Fungi</taxon>
        <taxon>Dikarya</taxon>
        <taxon>Basidiomycota</taxon>
        <taxon>Agaricomycotina</taxon>
        <taxon>Tremellomycetes</taxon>
        <taxon>Tremellales</taxon>
        <taxon>Rhynchogastremaceae</taxon>
        <taxon>Papiliotrema</taxon>
    </lineage>
</organism>
<feature type="transmembrane region" description="Helical" evidence="1">
    <location>
        <begin position="101"/>
        <end position="120"/>
    </location>
</feature>
<gene>
    <name evidence="2" type="ORF">DB88DRAFT_436156</name>
</gene>
<feature type="transmembrane region" description="Helical" evidence="1">
    <location>
        <begin position="50"/>
        <end position="81"/>
    </location>
</feature>
<dbReference type="EMBL" id="JAODAN010000003">
    <property type="protein sequence ID" value="KAK1925283.1"/>
    <property type="molecule type" value="Genomic_DNA"/>
</dbReference>
<reference evidence="2" key="1">
    <citation type="submission" date="2023-02" db="EMBL/GenBank/DDBJ databases">
        <title>Identification and recombinant expression of a fungal hydrolase from Papiliotrema laurentii that hydrolyzes apple cutin and clears colloidal polyester polyurethane.</title>
        <authorList>
            <consortium name="DOE Joint Genome Institute"/>
            <person name="Roman V.A."/>
            <person name="Bojanowski C."/>
            <person name="Crable B.R."/>
            <person name="Wagner D.N."/>
            <person name="Hung C.S."/>
            <person name="Nadeau L.J."/>
            <person name="Schratz L."/>
            <person name="Haridas S."/>
            <person name="Pangilinan J."/>
            <person name="Lipzen A."/>
            <person name="Na H."/>
            <person name="Yan M."/>
            <person name="Ng V."/>
            <person name="Grigoriev I.V."/>
            <person name="Spatafora J.W."/>
            <person name="Barlow D."/>
            <person name="Biffinger J."/>
            <person name="Kelley-Loughnane N."/>
            <person name="Varaljay V.A."/>
            <person name="Crookes-Goodson W.J."/>
        </authorList>
    </citation>
    <scope>NUCLEOTIDE SEQUENCE</scope>
    <source>
        <strain evidence="2">5307AH</strain>
    </source>
</reference>